<feature type="compositionally biased region" description="Basic and acidic residues" evidence="1">
    <location>
        <begin position="217"/>
        <end position="232"/>
    </location>
</feature>
<feature type="compositionally biased region" description="Polar residues" evidence="1">
    <location>
        <begin position="170"/>
        <end position="184"/>
    </location>
</feature>
<dbReference type="AlphaFoldDB" id="A0A0G4H4X1"/>
<name>A0A0G4H4X1_VITBC</name>
<evidence type="ECO:0000313" key="3">
    <source>
        <dbReference type="Proteomes" id="UP000041254"/>
    </source>
</evidence>
<dbReference type="EMBL" id="CDMY01001000">
    <property type="protein sequence ID" value="CEM38727.1"/>
    <property type="molecule type" value="Genomic_DNA"/>
</dbReference>
<organism evidence="2 3">
    <name type="scientific">Vitrella brassicaformis (strain CCMP3155)</name>
    <dbReference type="NCBI Taxonomy" id="1169540"/>
    <lineage>
        <taxon>Eukaryota</taxon>
        <taxon>Sar</taxon>
        <taxon>Alveolata</taxon>
        <taxon>Colpodellida</taxon>
        <taxon>Vitrellaceae</taxon>
        <taxon>Vitrella</taxon>
    </lineage>
</organism>
<sequence length="297" mass="32450">MGDATGPKKWACDVVKQDNWWRYLCKKEDQRSRMHPAYWNAIGYDLDLNNPSAYDPMTLKYFNTRFREETVAGKGRAVKKEGGPSLTCPPIEGVKGATATATNGKGTSRDTQPLSQSSILSNDAHYMAAVRDTLRYVADDIDRHMGTRGAGSGKKVIQRPLTAHPHGHLASNSRYGKDAQTQRPPSRLGARTGAAGGGIDMLNAKLARPRSFPQTNTEKKEGKQTEKGKDNDPPPTIDTAALKHSFPPLSDFSGAGTASMLAQYRPKTVGRRPAPPYADPRNSQQVQKVLQSVMNCL</sequence>
<accession>A0A0G4H4X1</accession>
<dbReference type="Proteomes" id="UP000041254">
    <property type="component" value="Unassembled WGS sequence"/>
</dbReference>
<feature type="compositionally biased region" description="Low complexity" evidence="1">
    <location>
        <begin position="93"/>
        <end position="106"/>
    </location>
</feature>
<protein>
    <submittedName>
        <fullName evidence="2">Uncharacterized protein</fullName>
    </submittedName>
</protein>
<evidence type="ECO:0000256" key="1">
    <source>
        <dbReference type="SAM" id="MobiDB-lite"/>
    </source>
</evidence>
<dbReference type="InParanoid" id="A0A0G4H4X1"/>
<proteinExistence type="predicted"/>
<evidence type="ECO:0000313" key="2">
    <source>
        <dbReference type="EMBL" id="CEM38727.1"/>
    </source>
</evidence>
<keyword evidence="3" id="KW-1185">Reference proteome</keyword>
<feature type="region of interest" description="Disordered" evidence="1">
    <location>
        <begin position="164"/>
        <end position="286"/>
    </location>
</feature>
<dbReference type="VEuPathDB" id="CryptoDB:Vbra_1836"/>
<gene>
    <name evidence="2" type="ORF">Vbra_1836</name>
</gene>
<reference evidence="2 3" key="1">
    <citation type="submission" date="2014-11" db="EMBL/GenBank/DDBJ databases">
        <authorList>
            <person name="Zhu J."/>
            <person name="Qi W."/>
            <person name="Song R."/>
        </authorList>
    </citation>
    <scope>NUCLEOTIDE SEQUENCE [LARGE SCALE GENOMIC DNA]</scope>
</reference>
<feature type="region of interest" description="Disordered" evidence="1">
    <location>
        <begin position="75"/>
        <end position="115"/>
    </location>
</feature>